<dbReference type="PANTHER" id="PTHR33492:SF11">
    <property type="entry name" value="OS04G0670900 PROTEIN"/>
    <property type="match status" value="1"/>
</dbReference>
<evidence type="ECO:0000313" key="3">
    <source>
        <dbReference type="EMBL" id="GAQ91811.1"/>
    </source>
</evidence>
<proteinExistence type="predicted"/>
<keyword evidence="4" id="KW-1185">Reference proteome</keyword>
<evidence type="ECO:0000313" key="4">
    <source>
        <dbReference type="Proteomes" id="UP000054558"/>
    </source>
</evidence>
<evidence type="ECO:0000256" key="2">
    <source>
        <dbReference type="SAM" id="MobiDB-lite"/>
    </source>
</evidence>
<sequence>MKIHEDMLLDPSTGIKYRTMSGAERFTMISERLSQLNPPVHRTISQIEDKWDRMTSDFKKVYDWDKQPPSGKPSYWNMTQDMKKDQKMPPAFPKALFDSMLWMKQRTSVEPPFVYDSGRAHQTATPEGEDEDDSDKETPTAPSDSSGIMRGGARGQSAGENQRVKGLKRDRSAAGLSDTLRANNADTNSMLRDCEQLKDARHKEMKALKERELKLEEEKLKVVEKGAVTAAQTGQGLIAALGDLAKAVIVLANK</sequence>
<dbReference type="Proteomes" id="UP000054558">
    <property type="component" value="Unassembled WGS sequence"/>
</dbReference>
<dbReference type="OrthoDB" id="1865198at2759"/>
<protein>
    <recommendedName>
        <fullName evidence="5">Myb/SANT-like domain-containing protein</fullName>
    </recommendedName>
</protein>
<dbReference type="STRING" id="105231.A0A1Y1IRE3"/>
<dbReference type="PANTHER" id="PTHR33492">
    <property type="entry name" value="OSJNBA0043A12.37 PROTEIN-RELATED"/>
    <property type="match status" value="1"/>
</dbReference>
<feature type="region of interest" description="Disordered" evidence="2">
    <location>
        <begin position="113"/>
        <end position="178"/>
    </location>
</feature>
<name>A0A1Y1IRE3_KLENI</name>
<gene>
    <name evidence="3" type="ORF">KFL_008600020</name>
</gene>
<evidence type="ECO:0008006" key="5">
    <source>
        <dbReference type="Google" id="ProtNLM"/>
    </source>
</evidence>
<accession>A0A1Y1IRE3</accession>
<dbReference type="AlphaFoldDB" id="A0A1Y1IRE3"/>
<keyword evidence="1" id="KW-0175">Coiled coil</keyword>
<organism evidence="3 4">
    <name type="scientific">Klebsormidium nitens</name>
    <name type="common">Green alga</name>
    <name type="synonym">Ulothrix nitens</name>
    <dbReference type="NCBI Taxonomy" id="105231"/>
    <lineage>
        <taxon>Eukaryota</taxon>
        <taxon>Viridiplantae</taxon>
        <taxon>Streptophyta</taxon>
        <taxon>Klebsormidiophyceae</taxon>
        <taxon>Klebsormidiales</taxon>
        <taxon>Klebsormidiaceae</taxon>
        <taxon>Klebsormidium</taxon>
    </lineage>
</organism>
<feature type="coiled-coil region" evidence="1">
    <location>
        <begin position="198"/>
        <end position="225"/>
    </location>
</feature>
<reference evidence="3 4" key="1">
    <citation type="journal article" date="2014" name="Nat. Commun.">
        <title>Klebsormidium flaccidum genome reveals primary factors for plant terrestrial adaptation.</title>
        <authorList>
            <person name="Hori K."/>
            <person name="Maruyama F."/>
            <person name="Fujisawa T."/>
            <person name="Togashi T."/>
            <person name="Yamamoto N."/>
            <person name="Seo M."/>
            <person name="Sato S."/>
            <person name="Yamada T."/>
            <person name="Mori H."/>
            <person name="Tajima N."/>
            <person name="Moriyama T."/>
            <person name="Ikeuchi M."/>
            <person name="Watanabe M."/>
            <person name="Wada H."/>
            <person name="Kobayashi K."/>
            <person name="Saito M."/>
            <person name="Masuda T."/>
            <person name="Sasaki-Sekimoto Y."/>
            <person name="Mashiguchi K."/>
            <person name="Awai K."/>
            <person name="Shimojima M."/>
            <person name="Masuda S."/>
            <person name="Iwai M."/>
            <person name="Nobusawa T."/>
            <person name="Narise T."/>
            <person name="Kondo S."/>
            <person name="Saito H."/>
            <person name="Sato R."/>
            <person name="Murakawa M."/>
            <person name="Ihara Y."/>
            <person name="Oshima-Yamada Y."/>
            <person name="Ohtaka K."/>
            <person name="Satoh M."/>
            <person name="Sonobe K."/>
            <person name="Ishii M."/>
            <person name="Ohtani R."/>
            <person name="Kanamori-Sato M."/>
            <person name="Honoki R."/>
            <person name="Miyazaki D."/>
            <person name="Mochizuki H."/>
            <person name="Umetsu J."/>
            <person name="Higashi K."/>
            <person name="Shibata D."/>
            <person name="Kamiya Y."/>
            <person name="Sato N."/>
            <person name="Nakamura Y."/>
            <person name="Tabata S."/>
            <person name="Ida S."/>
            <person name="Kurokawa K."/>
            <person name="Ohta H."/>
        </authorList>
    </citation>
    <scope>NUCLEOTIDE SEQUENCE [LARGE SCALE GENOMIC DNA]</scope>
    <source>
        <strain evidence="3 4">NIES-2285</strain>
    </source>
</reference>
<evidence type="ECO:0000256" key="1">
    <source>
        <dbReference type="SAM" id="Coils"/>
    </source>
</evidence>
<dbReference type="OMA" id="WTMERHE"/>
<dbReference type="EMBL" id="DF237809">
    <property type="protein sequence ID" value="GAQ91811.1"/>
    <property type="molecule type" value="Genomic_DNA"/>
</dbReference>